<accession>A0A2T6BUS0</accession>
<organism evidence="1 2">
    <name type="scientific">Kordia periserrulae</name>
    <dbReference type="NCBI Taxonomy" id="701523"/>
    <lineage>
        <taxon>Bacteria</taxon>
        <taxon>Pseudomonadati</taxon>
        <taxon>Bacteroidota</taxon>
        <taxon>Flavobacteriia</taxon>
        <taxon>Flavobacteriales</taxon>
        <taxon>Flavobacteriaceae</taxon>
        <taxon>Kordia</taxon>
    </lineage>
</organism>
<sequence>METTRTQQITTDELWDIFDAQYSWTGYLWQDDRDKPFVFINQLVNYREYFTTTIPFIVEGYLVNENQTISLTIKNIDGVYYCYKSEGFADLENEQKFPAHKAFENTGIKALEFIPVFKKQEDSLSPNFQEYVYSHQIFKGIVS</sequence>
<dbReference type="AlphaFoldDB" id="A0A2T6BUS0"/>
<keyword evidence="2" id="KW-1185">Reference proteome</keyword>
<dbReference type="Proteomes" id="UP000244090">
    <property type="component" value="Unassembled WGS sequence"/>
</dbReference>
<proteinExistence type="predicted"/>
<dbReference type="InterPro" id="IPR030955">
    <property type="entry name" value="CHP04423"/>
</dbReference>
<evidence type="ECO:0000313" key="2">
    <source>
        <dbReference type="Proteomes" id="UP000244090"/>
    </source>
</evidence>
<name>A0A2T6BUS0_9FLAO</name>
<comment type="caution">
    <text evidence="1">The sequence shown here is derived from an EMBL/GenBank/DDBJ whole genome shotgun (WGS) entry which is preliminary data.</text>
</comment>
<evidence type="ECO:0000313" key="1">
    <source>
        <dbReference type="EMBL" id="PTX59815.1"/>
    </source>
</evidence>
<gene>
    <name evidence="1" type="ORF">C8N46_108128</name>
</gene>
<dbReference type="RefSeq" id="WP_108115966.1">
    <property type="nucleotide sequence ID" value="NZ_QBKT01000008.1"/>
</dbReference>
<dbReference type="OrthoDB" id="1016205at2"/>
<protein>
    <submittedName>
        <fullName evidence="1">CRISPR type III-associated protein (TIGR04423 family)</fullName>
    </submittedName>
</protein>
<dbReference type="NCBIfam" id="TIGR04423">
    <property type="entry name" value="casT3_TIGR04423"/>
    <property type="match status" value="1"/>
</dbReference>
<dbReference type="EMBL" id="QBKT01000008">
    <property type="protein sequence ID" value="PTX59815.1"/>
    <property type="molecule type" value="Genomic_DNA"/>
</dbReference>
<reference evidence="1 2" key="1">
    <citation type="submission" date="2018-04" db="EMBL/GenBank/DDBJ databases">
        <title>Genomic Encyclopedia of Archaeal and Bacterial Type Strains, Phase II (KMG-II): from individual species to whole genera.</title>
        <authorList>
            <person name="Goeker M."/>
        </authorList>
    </citation>
    <scope>NUCLEOTIDE SEQUENCE [LARGE SCALE GENOMIC DNA]</scope>
    <source>
        <strain evidence="1 2">DSM 25731</strain>
    </source>
</reference>